<dbReference type="AlphaFoldDB" id="A0A8S1J6R2"/>
<protein>
    <recommendedName>
        <fullName evidence="2">MINDY deubiquitinase domain-containing protein</fullName>
    </recommendedName>
</protein>
<dbReference type="Proteomes" id="UP000708148">
    <property type="component" value="Unassembled WGS sequence"/>
</dbReference>
<dbReference type="PANTHER" id="PTHR18063:SF6">
    <property type="entry name" value="UBIQUITIN CARBOXYL-TERMINAL HYDROLASE"/>
    <property type="match status" value="1"/>
</dbReference>
<dbReference type="OrthoDB" id="10261212at2759"/>
<accession>A0A8S1J6R2</accession>
<evidence type="ECO:0000259" key="2">
    <source>
        <dbReference type="Pfam" id="PF04424"/>
    </source>
</evidence>
<feature type="region of interest" description="Disordered" evidence="1">
    <location>
        <begin position="274"/>
        <end position="432"/>
    </location>
</feature>
<gene>
    <name evidence="3" type="ORF">OSTQU699_LOCUS6936</name>
</gene>
<keyword evidence="4" id="KW-1185">Reference proteome</keyword>
<dbReference type="Pfam" id="PF04424">
    <property type="entry name" value="MINDY_DUB"/>
    <property type="match status" value="1"/>
</dbReference>
<feature type="compositionally biased region" description="Low complexity" evidence="1">
    <location>
        <begin position="181"/>
        <end position="197"/>
    </location>
</feature>
<evidence type="ECO:0000313" key="4">
    <source>
        <dbReference type="Proteomes" id="UP000708148"/>
    </source>
</evidence>
<dbReference type="EMBL" id="CAJHUC010001574">
    <property type="protein sequence ID" value="CAD7701578.1"/>
    <property type="molecule type" value="Genomic_DNA"/>
</dbReference>
<dbReference type="PANTHER" id="PTHR18063">
    <property type="entry name" value="NF-E2 INDUCIBLE PROTEIN"/>
    <property type="match status" value="1"/>
</dbReference>
<feature type="compositionally biased region" description="Basic and acidic residues" evidence="1">
    <location>
        <begin position="298"/>
        <end position="307"/>
    </location>
</feature>
<feature type="compositionally biased region" description="Low complexity" evidence="1">
    <location>
        <begin position="377"/>
        <end position="424"/>
    </location>
</feature>
<dbReference type="GO" id="GO:0071944">
    <property type="term" value="C:cell periphery"/>
    <property type="evidence" value="ECO:0007669"/>
    <property type="project" value="TreeGrafter"/>
</dbReference>
<proteinExistence type="predicted"/>
<reference evidence="3" key="1">
    <citation type="submission" date="2020-12" db="EMBL/GenBank/DDBJ databases">
        <authorList>
            <person name="Iha C."/>
        </authorList>
    </citation>
    <scope>NUCLEOTIDE SEQUENCE</scope>
</reference>
<dbReference type="GO" id="GO:0016807">
    <property type="term" value="F:cysteine-type carboxypeptidase activity"/>
    <property type="evidence" value="ECO:0007669"/>
    <property type="project" value="TreeGrafter"/>
</dbReference>
<evidence type="ECO:0000256" key="1">
    <source>
        <dbReference type="SAM" id="MobiDB-lite"/>
    </source>
</evidence>
<dbReference type="GO" id="GO:0005829">
    <property type="term" value="C:cytosol"/>
    <property type="evidence" value="ECO:0007669"/>
    <property type="project" value="TreeGrafter"/>
</dbReference>
<feature type="domain" description="MINDY deubiquitinase" evidence="2">
    <location>
        <begin position="3"/>
        <end position="528"/>
    </location>
</feature>
<dbReference type="GO" id="GO:1990380">
    <property type="term" value="F:K48-linked deubiquitinase activity"/>
    <property type="evidence" value="ECO:0007669"/>
    <property type="project" value="InterPro"/>
</dbReference>
<feature type="region of interest" description="Disordered" evidence="1">
    <location>
        <begin position="167"/>
        <end position="255"/>
    </location>
</feature>
<comment type="caution">
    <text evidence="3">The sequence shown here is derived from an EMBL/GenBank/DDBJ whole genome shotgun (WGS) entry which is preliminary data.</text>
</comment>
<dbReference type="InterPro" id="IPR033979">
    <property type="entry name" value="MINDY_domain"/>
</dbReference>
<dbReference type="GO" id="GO:0004843">
    <property type="term" value="F:cysteine-type deubiquitinase activity"/>
    <property type="evidence" value="ECO:0007669"/>
    <property type="project" value="InterPro"/>
</dbReference>
<feature type="non-terminal residue" evidence="3">
    <location>
        <position position="1"/>
    </location>
</feature>
<name>A0A8S1J6R2_9CHLO</name>
<dbReference type="GO" id="GO:0071108">
    <property type="term" value="P:protein K48-linked deubiquitination"/>
    <property type="evidence" value="ECO:0007669"/>
    <property type="project" value="TreeGrafter"/>
</dbReference>
<feature type="compositionally biased region" description="Basic and acidic residues" evidence="1">
    <location>
        <begin position="239"/>
        <end position="255"/>
    </location>
</feature>
<dbReference type="InterPro" id="IPR007518">
    <property type="entry name" value="MINDY"/>
</dbReference>
<organism evidence="3 4">
    <name type="scientific">Ostreobium quekettii</name>
    <dbReference type="NCBI Taxonomy" id="121088"/>
    <lineage>
        <taxon>Eukaryota</taxon>
        <taxon>Viridiplantae</taxon>
        <taxon>Chlorophyta</taxon>
        <taxon>core chlorophytes</taxon>
        <taxon>Ulvophyceae</taxon>
        <taxon>TCBD clade</taxon>
        <taxon>Bryopsidales</taxon>
        <taxon>Ostreobineae</taxon>
        <taxon>Ostreobiaceae</taxon>
        <taxon>Ostreobium</taxon>
    </lineage>
</organism>
<sequence length="556" mass="58963">MASYKLKTVPFCGSEHPVVLQNENGPCPLIAAANVLILRGRLKVPPKSPDISQERLMALVAEHLLDTNLSVDESSRYAADLRQNLQDVIGVLPKMATGVDVNPKFDSIRGFEFTNEVAIFDLMNISLVHGWLFDPQDERHATVLRNQSYNQVVSRLVAVMGEQTPKHLLTPQNSMGSLVGSAKGAAASEATEASSEVAQDDGSGAKDAVQGGNSSLDDFINFDDDAVLLPGPPTSGAQPREDVAKDGKEGEGERGDTMEALVQSVMSAMAKEIASVAGPKLEGARTSEGKDDAEEEKDGQGEKRECAADLMQSAVPGVAERDPPEAGPKSEGAQTSEGKPAAAKVSPHEAEPKAEGAQAPESEPTISEGKSPEVRAEASSAEHSGAEGSQTGSAPSPGAGLAGPQAAVDESGSGASAAALESPPARQPKSGWDLGEEAENAKFARVAQDFLESTSSQLTVHGLYQLLEGLNDNELAVFFRNNHFNTMYKRNRSLYILVTDQGYLSEEGVVWERLDGVDGDTQYVTHDFVPYTRPQAVTQPTDEEMDLQRALAESVG</sequence>
<evidence type="ECO:0000313" key="3">
    <source>
        <dbReference type="EMBL" id="CAD7701578.1"/>
    </source>
</evidence>